<accession>A0ABY5VIK2</accession>
<sequence>MEDLKELQKKCAEQEERYQFSSFSREDAWRLGEMLVDAAKGYDGGVAVGIVQNGLKVFQFVTEGATRHNTQWLDRKVNLVTQFHKSSLHVYTDFELKGITLEGERLDPMDFAMCGGGFPLTIKGVGVVGAIAVSGLPHLEDHQVIIDALQKWFSTAES</sequence>
<protein>
    <submittedName>
        <fullName evidence="1">Heme-degrading domain-containing protein</fullName>
    </submittedName>
</protein>
<dbReference type="Gene3D" id="3.30.450.150">
    <property type="entry name" value="Haem-degrading domain"/>
    <property type="match status" value="1"/>
</dbReference>
<dbReference type="RefSeq" id="WP_028529218.1">
    <property type="nucleotide sequence ID" value="NZ_CABLBR010000020.1"/>
</dbReference>
<dbReference type="PANTHER" id="PTHR28255">
    <property type="match status" value="1"/>
</dbReference>
<name>A0ABY5VIK2_9FIRM</name>
<dbReference type="SUPFAM" id="SSF143744">
    <property type="entry name" value="GlcG-like"/>
    <property type="match status" value="1"/>
</dbReference>
<evidence type="ECO:0000313" key="1">
    <source>
        <dbReference type="EMBL" id="UWP60013.1"/>
    </source>
</evidence>
<dbReference type="PANTHER" id="PTHR28255:SF1">
    <property type="entry name" value="UPF0303 PROTEIN YBR137W"/>
    <property type="match status" value="1"/>
</dbReference>
<dbReference type="EMBL" id="CP102290">
    <property type="protein sequence ID" value="UWP60013.1"/>
    <property type="molecule type" value="Genomic_DNA"/>
</dbReference>
<organism evidence="1 2">
    <name type="scientific">Ruminococcus gauvreauii</name>
    <dbReference type="NCBI Taxonomy" id="438033"/>
    <lineage>
        <taxon>Bacteria</taxon>
        <taxon>Bacillati</taxon>
        <taxon>Bacillota</taxon>
        <taxon>Clostridia</taxon>
        <taxon>Eubacteriales</taxon>
        <taxon>Oscillospiraceae</taxon>
        <taxon>Ruminococcus</taxon>
    </lineage>
</organism>
<dbReference type="Pfam" id="PF03928">
    <property type="entry name" value="HbpS-like"/>
    <property type="match status" value="1"/>
</dbReference>
<dbReference type="PIRSF" id="PIRSF008757">
    <property type="entry name" value="UCP008757"/>
    <property type="match status" value="1"/>
</dbReference>
<dbReference type="InterPro" id="IPR038084">
    <property type="entry name" value="PduO/GlcC-like_sf"/>
</dbReference>
<keyword evidence="2" id="KW-1185">Reference proteome</keyword>
<evidence type="ECO:0000313" key="2">
    <source>
        <dbReference type="Proteomes" id="UP001060164"/>
    </source>
</evidence>
<gene>
    <name evidence="1" type="ORF">NQ502_02845</name>
</gene>
<proteinExistence type="predicted"/>
<dbReference type="InterPro" id="IPR005624">
    <property type="entry name" value="PduO/GlcC-like"/>
</dbReference>
<reference evidence="1" key="1">
    <citation type="journal article" date="2022" name="Cell">
        <title>Design, construction, and in vivo augmentation of a complex gut microbiome.</title>
        <authorList>
            <person name="Cheng A.G."/>
            <person name="Ho P.Y."/>
            <person name="Aranda-Diaz A."/>
            <person name="Jain S."/>
            <person name="Yu F.B."/>
            <person name="Meng X."/>
            <person name="Wang M."/>
            <person name="Iakiviak M."/>
            <person name="Nagashima K."/>
            <person name="Zhao A."/>
            <person name="Murugkar P."/>
            <person name="Patil A."/>
            <person name="Atabakhsh K."/>
            <person name="Weakley A."/>
            <person name="Yan J."/>
            <person name="Brumbaugh A.R."/>
            <person name="Higginbottom S."/>
            <person name="Dimas A."/>
            <person name="Shiver A.L."/>
            <person name="Deutschbauer A."/>
            <person name="Neff N."/>
            <person name="Sonnenburg J.L."/>
            <person name="Huang K.C."/>
            <person name="Fischbach M.A."/>
        </authorList>
    </citation>
    <scope>NUCLEOTIDE SEQUENCE</scope>
    <source>
        <strain evidence="1">DSM 19829</strain>
    </source>
</reference>
<dbReference type="InterPro" id="IPR010371">
    <property type="entry name" value="YBR137W-like"/>
</dbReference>
<dbReference type="Proteomes" id="UP001060164">
    <property type="component" value="Chromosome"/>
</dbReference>
<dbReference type="NCBIfam" id="NF002696">
    <property type="entry name" value="PRK02487.1-5"/>
    <property type="match status" value="1"/>
</dbReference>